<accession>A0ABW1G4Y0</accession>
<gene>
    <name evidence="2" type="ORF">ACFP3V_17515</name>
</gene>
<organism evidence="2 3">
    <name type="scientific">Streptacidiphilus monticola</name>
    <dbReference type="NCBI Taxonomy" id="2161674"/>
    <lineage>
        <taxon>Bacteria</taxon>
        <taxon>Bacillati</taxon>
        <taxon>Actinomycetota</taxon>
        <taxon>Actinomycetes</taxon>
        <taxon>Kitasatosporales</taxon>
        <taxon>Streptomycetaceae</taxon>
        <taxon>Streptacidiphilus</taxon>
    </lineage>
</organism>
<protein>
    <submittedName>
        <fullName evidence="2">Uncharacterized protein</fullName>
    </submittedName>
</protein>
<keyword evidence="1" id="KW-1133">Transmembrane helix</keyword>
<dbReference type="RefSeq" id="WP_380584418.1">
    <property type="nucleotide sequence ID" value="NZ_JBHSQJ010000071.1"/>
</dbReference>
<name>A0ABW1G4Y0_9ACTN</name>
<sequence length="65" mass="6946">MNTAMHSAVVQLAADTANDKVTPGILGFIVFAALGVGTWWLLKAMNRSLGKVDFAEEPEEPTDAK</sequence>
<keyword evidence="1" id="KW-0472">Membrane</keyword>
<keyword evidence="1" id="KW-0812">Transmembrane</keyword>
<evidence type="ECO:0000313" key="3">
    <source>
        <dbReference type="Proteomes" id="UP001596174"/>
    </source>
</evidence>
<feature type="transmembrane region" description="Helical" evidence="1">
    <location>
        <begin position="25"/>
        <end position="42"/>
    </location>
</feature>
<evidence type="ECO:0000256" key="1">
    <source>
        <dbReference type="SAM" id="Phobius"/>
    </source>
</evidence>
<reference evidence="3" key="1">
    <citation type="journal article" date="2019" name="Int. J. Syst. Evol. Microbiol.">
        <title>The Global Catalogue of Microorganisms (GCM) 10K type strain sequencing project: providing services to taxonomists for standard genome sequencing and annotation.</title>
        <authorList>
            <consortium name="The Broad Institute Genomics Platform"/>
            <consortium name="The Broad Institute Genome Sequencing Center for Infectious Disease"/>
            <person name="Wu L."/>
            <person name="Ma J."/>
        </authorList>
    </citation>
    <scope>NUCLEOTIDE SEQUENCE [LARGE SCALE GENOMIC DNA]</scope>
    <source>
        <strain evidence="3">JCM 4816</strain>
    </source>
</reference>
<evidence type="ECO:0000313" key="2">
    <source>
        <dbReference type="EMBL" id="MFC5909010.1"/>
    </source>
</evidence>
<dbReference type="EMBL" id="JBHSQJ010000071">
    <property type="protein sequence ID" value="MFC5909010.1"/>
    <property type="molecule type" value="Genomic_DNA"/>
</dbReference>
<dbReference type="Proteomes" id="UP001596174">
    <property type="component" value="Unassembled WGS sequence"/>
</dbReference>
<comment type="caution">
    <text evidence="2">The sequence shown here is derived from an EMBL/GenBank/DDBJ whole genome shotgun (WGS) entry which is preliminary data.</text>
</comment>
<proteinExistence type="predicted"/>
<keyword evidence="3" id="KW-1185">Reference proteome</keyword>